<dbReference type="PROSITE" id="PS00973">
    <property type="entry name" value="USP_2"/>
    <property type="match status" value="1"/>
</dbReference>
<dbReference type="GO" id="GO:0016579">
    <property type="term" value="P:protein deubiquitination"/>
    <property type="evidence" value="ECO:0007669"/>
    <property type="project" value="InterPro"/>
</dbReference>
<dbReference type="InterPro" id="IPR050185">
    <property type="entry name" value="Ub_carboxyl-term_hydrolase"/>
</dbReference>
<gene>
    <name evidence="4" type="ORF">PLBR_LOCUS7579</name>
</gene>
<evidence type="ECO:0000256" key="1">
    <source>
        <dbReference type="RuleBase" id="RU366025"/>
    </source>
</evidence>
<dbReference type="PANTHER" id="PTHR21646:SF23">
    <property type="entry name" value="UBIQUITIN CARBOXYL-TERMINAL HYDROLASE USP2"/>
    <property type="match status" value="1"/>
</dbReference>
<comment type="catalytic activity">
    <reaction evidence="1">
        <text>Thiol-dependent hydrolysis of ester, thioester, amide, peptide and isopeptide bonds formed by the C-terminal Gly of ubiquitin (a 76-residue protein attached to proteins as an intracellular targeting signal).</text>
        <dbReference type="EC" id="3.4.19.12"/>
    </reaction>
</comment>
<dbReference type="AlphaFoldDB" id="A0A3P3YJN8"/>
<feature type="region of interest" description="Disordered" evidence="2">
    <location>
        <begin position="1"/>
        <end position="74"/>
    </location>
</feature>
<accession>A0A3P3YJN8</accession>
<dbReference type="InterPro" id="IPR018200">
    <property type="entry name" value="USP_CS"/>
</dbReference>
<keyword evidence="4" id="KW-0496">Mitochondrion</keyword>
<dbReference type="CDD" id="cd02674">
    <property type="entry name" value="Peptidase_C19R"/>
    <property type="match status" value="1"/>
</dbReference>
<evidence type="ECO:0000256" key="2">
    <source>
        <dbReference type="SAM" id="MobiDB-lite"/>
    </source>
</evidence>
<organism evidence="4 5">
    <name type="scientific">Plasmodiophora brassicae</name>
    <name type="common">Clubroot disease agent</name>
    <dbReference type="NCBI Taxonomy" id="37360"/>
    <lineage>
        <taxon>Eukaryota</taxon>
        <taxon>Sar</taxon>
        <taxon>Rhizaria</taxon>
        <taxon>Endomyxa</taxon>
        <taxon>Phytomyxea</taxon>
        <taxon>Plasmodiophorida</taxon>
        <taxon>Plasmodiophoridae</taxon>
        <taxon>Plasmodiophora</taxon>
    </lineage>
</organism>
<comment type="similarity">
    <text evidence="1">Belongs to the peptidase C19 family.</text>
</comment>
<feature type="region of interest" description="Disordered" evidence="2">
    <location>
        <begin position="98"/>
        <end position="129"/>
    </location>
</feature>
<dbReference type="PROSITE" id="PS00972">
    <property type="entry name" value="USP_1"/>
    <property type="match status" value="1"/>
</dbReference>
<evidence type="ECO:0000259" key="3">
    <source>
        <dbReference type="PROSITE" id="PS50235"/>
    </source>
</evidence>
<feature type="domain" description="USP" evidence="3">
    <location>
        <begin position="143"/>
        <end position="472"/>
    </location>
</feature>
<dbReference type="Proteomes" id="UP000290189">
    <property type="component" value="Unassembled WGS sequence"/>
</dbReference>
<dbReference type="SUPFAM" id="SSF54001">
    <property type="entry name" value="Cysteine proteinases"/>
    <property type="match status" value="1"/>
</dbReference>
<geneLocation type="mitochondrion" evidence="4"/>
<dbReference type="InterPro" id="IPR038765">
    <property type="entry name" value="Papain-like_cys_pep_sf"/>
</dbReference>
<dbReference type="GO" id="GO:0004843">
    <property type="term" value="F:cysteine-type deubiquitinase activity"/>
    <property type="evidence" value="ECO:0007669"/>
    <property type="project" value="UniProtKB-UniRule"/>
</dbReference>
<keyword evidence="1" id="KW-0788">Thiol protease</keyword>
<dbReference type="InterPro" id="IPR001394">
    <property type="entry name" value="Peptidase_C19_UCH"/>
</dbReference>
<feature type="compositionally biased region" description="Low complexity" evidence="2">
    <location>
        <begin position="18"/>
        <end position="58"/>
    </location>
</feature>
<dbReference type="PROSITE" id="PS50235">
    <property type="entry name" value="USP_3"/>
    <property type="match status" value="1"/>
</dbReference>
<dbReference type="Gene3D" id="3.90.70.10">
    <property type="entry name" value="Cysteine proteinases"/>
    <property type="match status" value="1"/>
</dbReference>
<dbReference type="Pfam" id="PF00443">
    <property type="entry name" value="UCH"/>
    <property type="match status" value="1"/>
</dbReference>
<proteinExistence type="inferred from homology"/>
<dbReference type="GO" id="GO:0006508">
    <property type="term" value="P:proteolysis"/>
    <property type="evidence" value="ECO:0007669"/>
    <property type="project" value="UniProtKB-KW"/>
</dbReference>
<evidence type="ECO:0000313" key="5">
    <source>
        <dbReference type="Proteomes" id="UP000290189"/>
    </source>
</evidence>
<dbReference type="EC" id="3.4.19.12" evidence="1"/>
<reference evidence="4 5" key="1">
    <citation type="submission" date="2018-03" db="EMBL/GenBank/DDBJ databases">
        <authorList>
            <person name="Fogelqvist J."/>
        </authorList>
    </citation>
    <scope>NUCLEOTIDE SEQUENCE [LARGE SCALE GENOMIC DNA]</scope>
</reference>
<keyword evidence="1" id="KW-0833">Ubl conjugation pathway</keyword>
<dbReference type="PANTHER" id="PTHR21646">
    <property type="entry name" value="UBIQUITIN CARBOXYL-TERMINAL HYDROLASE"/>
    <property type="match status" value="1"/>
</dbReference>
<protein>
    <recommendedName>
        <fullName evidence="1">Ubiquitin carboxyl-terminal hydrolase</fullName>
        <ecNumber evidence="1">3.4.19.12</ecNumber>
    </recommendedName>
</protein>
<evidence type="ECO:0000313" key="4">
    <source>
        <dbReference type="EMBL" id="SPR00364.1"/>
    </source>
</evidence>
<keyword evidence="1" id="KW-0378">Hydrolase</keyword>
<keyword evidence="1" id="KW-0645">Protease</keyword>
<dbReference type="EMBL" id="OVEO01000014">
    <property type="protein sequence ID" value="SPR00364.1"/>
    <property type="molecule type" value="Genomic_DNA"/>
</dbReference>
<dbReference type="InterPro" id="IPR028889">
    <property type="entry name" value="USP"/>
</dbReference>
<name>A0A3P3YJN8_PLABS</name>
<sequence>MNGRYGLPSVRSSPSKASTSTTRSGLTSSKVRSSALSSLPSSSPVTRNAAEPRALPRLEIPPLPLSPRSRPSLAKDIDSSLRRLSLTKLDDRSVLNRSFGSLSPLKRPDKTISTPDLVKPEQAPTPLQAKPVAQPDVRFRCLVGLVNMGNTCFMASQLQALGCISEIVDYFASRRFESDINPRSPSRGTLVDAFGSLMTRFRDGPDGAVVRPTDVKDAIGTICTRFRGYAQQDSQEFLRTLLSGMHDDLNRIRTKPAYTEITELPNDSDDDLAMRWWQNYTDRNLSFLSTLFCGQLKSSVVCGSCSYVSRTFDPFWDLSLQIKRTATRSCTLLDCFTVFTKDEVFSGYYCSKCKKHVDARRRLSLHRLPTVLVIHLKRFEYSSSFPTKLNDIVDFPLQDLSLESFYSGSGAPAVYDLVAVSNHYGNISGGHYTAFGKVAPNAWAEFNDSRASTITLSSVKSPAAYVLFFKRR</sequence>